<proteinExistence type="predicted"/>
<dbReference type="EMBL" id="JBHMAG010000012">
    <property type="protein sequence ID" value="MFB9753109.1"/>
    <property type="molecule type" value="Genomic_DNA"/>
</dbReference>
<feature type="signal peptide" evidence="3">
    <location>
        <begin position="1"/>
        <end position="35"/>
    </location>
</feature>
<gene>
    <name evidence="5" type="ORF">ACFFNY_16205</name>
</gene>
<feature type="region of interest" description="Disordered" evidence="2">
    <location>
        <begin position="442"/>
        <end position="461"/>
    </location>
</feature>
<reference evidence="5 6" key="1">
    <citation type="submission" date="2024-09" db="EMBL/GenBank/DDBJ databases">
        <authorList>
            <person name="Sun Q."/>
            <person name="Mori K."/>
        </authorList>
    </citation>
    <scope>NUCLEOTIDE SEQUENCE [LARGE SCALE GENOMIC DNA]</scope>
    <source>
        <strain evidence="5 6">JCM 12520</strain>
    </source>
</reference>
<dbReference type="PROSITE" id="PS50853">
    <property type="entry name" value="FN3"/>
    <property type="match status" value="2"/>
</dbReference>
<dbReference type="InterPro" id="IPR036116">
    <property type="entry name" value="FN3_sf"/>
</dbReference>
<name>A0ABV5VXR4_9BACL</name>
<dbReference type="InterPro" id="IPR013783">
    <property type="entry name" value="Ig-like_fold"/>
</dbReference>
<dbReference type="Proteomes" id="UP001589619">
    <property type="component" value="Unassembled WGS sequence"/>
</dbReference>
<keyword evidence="6" id="KW-1185">Reference proteome</keyword>
<dbReference type="PANTHER" id="PTHR44170">
    <property type="entry name" value="PROTEIN SIDEKICK"/>
    <property type="match status" value="1"/>
</dbReference>
<dbReference type="Gene3D" id="3.20.20.80">
    <property type="entry name" value="Glycosidases"/>
    <property type="match status" value="1"/>
</dbReference>
<dbReference type="SUPFAM" id="SSF51445">
    <property type="entry name" value="(Trans)glycosidases"/>
    <property type="match status" value="1"/>
</dbReference>
<dbReference type="RefSeq" id="WP_344902334.1">
    <property type="nucleotide sequence ID" value="NZ_BAAAYO010000001.1"/>
</dbReference>
<dbReference type="SUPFAM" id="SSF49785">
    <property type="entry name" value="Galactose-binding domain-like"/>
    <property type="match status" value="1"/>
</dbReference>
<dbReference type="InterPro" id="IPR003961">
    <property type="entry name" value="FN3_dom"/>
</dbReference>
<dbReference type="CDD" id="cd00063">
    <property type="entry name" value="FN3"/>
    <property type="match status" value="2"/>
</dbReference>
<dbReference type="SMART" id="SM00060">
    <property type="entry name" value="FN3"/>
    <property type="match status" value="2"/>
</dbReference>
<evidence type="ECO:0000256" key="3">
    <source>
        <dbReference type="SAM" id="SignalP"/>
    </source>
</evidence>
<dbReference type="SUPFAM" id="SSF49265">
    <property type="entry name" value="Fibronectin type III"/>
    <property type="match status" value="1"/>
</dbReference>
<protein>
    <submittedName>
        <fullName evidence="5">Fibronectin type III domain-containing protein</fullName>
    </submittedName>
</protein>
<dbReference type="Pfam" id="PF00041">
    <property type="entry name" value="fn3"/>
    <property type="match status" value="2"/>
</dbReference>
<evidence type="ECO:0000313" key="5">
    <source>
        <dbReference type="EMBL" id="MFB9753109.1"/>
    </source>
</evidence>
<evidence type="ECO:0000313" key="6">
    <source>
        <dbReference type="Proteomes" id="UP001589619"/>
    </source>
</evidence>
<feature type="domain" description="Fibronectin type-III" evidence="4">
    <location>
        <begin position="304"/>
        <end position="410"/>
    </location>
</feature>
<evidence type="ECO:0000259" key="4">
    <source>
        <dbReference type="PROSITE" id="PS50853"/>
    </source>
</evidence>
<feature type="domain" description="Fibronectin type-III" evidence="4">
    <location>
        <begin position="187"/>
        <end position="294"/>
    </location>
</feature>
<comment type="caution">
    <text evidence="5">The sequence shown here is derived from an EMBL/GenBank/DDBJ whole genome shotgun (WGS) entry which is preliminary data.</text>
</comment>
<evidence type="ECO:0000256" key="2">
    <source>
        <dbReference type="SAM" id="MobiDB-lite"/>
    </source>
</evidence>
<sequence>MFKLKKSVASLTTIALAFCLWIGSAPLLPERTAHASGTKITLTPAMVTNESGGDATKLVDEQAAAGNPSAGDKTPVMSTIWQPGWSAGIYPASAYIDLGQMYNLTDVYLFDSYDDQHSVTISAGNPGNWNSLFTYYTNDFFVWKQFPVTVATRYVRVTMSSYQAQIGEILLYGTPASGGGDTTPPATVTNLTYGNVTSSSVKLTWTAPGDNGNTGTAASYDIRYRTGPSFTEADWATATQAQGLPAPAAAGTSQSFTVGGLAANTTYSFAIKTKDAAGNESGISNAATVKTLPSAATDTTPPAPIADLKLGYAAASSINLTWTAPGDDGNKGTASSYEIRYSTSSIITANWADATLVSGAPTPYIAGAAQAKNVTGLSPNTTYYFAIRTKDAAGNVSDLSNVPSAKTSTGAVGGKIMLDSSMVFNETLTGDAGMLVDEQAISDPKQNPNAQPRPTTQWKPGDKDLYYPASAVIDLGTEYALSDLYWFDHTGRGKVRFYTGTPANWTLQHETSMDGWDKWDRLALQTTTRFVRVEVHNALDKAVPFEIVLYGQANGIPNPPVPPAPTTRPGTTMEQFIGINSFIDVPLDVMKVAGFVREYHNWGWDEGNYAPSYPYAYPNNRNKWNPSYVVAGSAPWNFDAYYQGLKNAGIVTVPAIQQSVPWLNASGKPVPTGADPSLPASYAAHADHMFQYAARYGSTAVADSKLKLAPDQPRSTGLGTLQYFENYNEPNANWSTKDVYFSPYEFAAMSSADYDGDQGRMGNTFGVKQADPNAKLVMGGLIGLNIDYLQAIKFWSDWKRGGSFPADVLNVHTYCRTGPFDPSGYGISPEACNLKDEMKKVVDYRNAYLPDKELWITEFGYDINSHSPQRAPAIGGATAEDIQAEWLVRSYLALAAAGVDKAAMFMIRDEDVNSWGQYASSGLVTAKPDHTPRLSWYYVYTLKNALTGMRYADEQPSGNPNVRIYKFKSATDNSGVYVVWAPTSSRATVNNYSLALQGNPSSATLMQMQSGNTNGVSSALPINGGHVTVNVSEKPIFVKVNQMP</sequence>
<dbReference type="Gene3D" id="2.60.120.260">
    <property type="entry name" value="Galactose-binding domain-like"/>
    <property type="match status" value="1"/>
</dbReference>
<feature type="chain" id="PRO_5045887273" evidence="3">
    <location>
        <begin position="36"/>
        <end position="1044"/>
    </location>
</feature>
<dbReference type="PANTHER" id="PTHR44170:SF6">
    <property type="entry name" value="CONTACTIN"/>
    <property type="match status" value="1"/>
</dbReference>
<keyword evidence="3" id="KW-0732">Signal</keyword>
<organism evidence="5 6">
    <name type="scientific">Paenibacillus hodogayensis</name>
    <dbReference type="NCBI Taxonomy" id="279208"/>
    <lineage>
        <taxon>Bacteria</taxon>
        <taxon>Bacillati</taxon>
        <taxon>Bacillota</taxon>
        <taxon>Bacilli</taxon>
        <taxon>Bacillales</taxon>
        <taxon>Paenibacillaceae</taxon>
        <taxon>Paenibacillus</taxon>
    </lineage>
</organism>
<dbReference type="Gene3D" id="2.60.40.10">
    <property type="entry name" value="Immunoglobulins"/>
    <property type="match status" value="2"/>
</dbReference>
<evidence type="ECO:0000256" key="1">
    <source>
        <dbReference type="ARBA" id="ARBA00023157"/>
    </source>
</evidence>
<dbReference type="InterPro" id="IPR008979">
    <property type="entry name" value="Galactose-bd-like_sf"/>
</dbReference>
<dbReference type="InterPro" id="IPR017853">
    <property type="entry name" value="GH"/>
</dbReference>
<keyword evidence="1" id="KW-1015">Disulfide bond</keyword>
<feature type="compositionally biased region" description="Polar residues" evidence="2">
    <location>
        <begin position="444"/>
        <end position="458"/>
    </location>
</feature>
<accession>A0ABV5VXR4</accession>